<keyword evidence="4" id="KW-0411">Iron-sulfur</keyword>
<dbReference type="Pfam" id="PF00355">
    <property type="entry name" value="Rieske"/>
    <property type="match status" value="1"/>
</dbReference>
<keyword evidence="1" id="KW-0001">2Fe-2S</keyword>
<sequence length="331" mass="36637">MTSASPHQDWQAVALSRDIGAKPRQIWWEGQPYVLFRGAEGLSALHDRCPHRHVPLSGGRVHQGQIECPYHGWRFNGGGQCTAIPGLMTQLPRYRIPSLRTAERGGVIFISTGDPTHAPYLHAAEGQDVRSLLVHSETRSTLIDAAENILDATHTHYTHKGLLRGLSSKRYAVNVEVTGGPNWVEASYTGEDRQQGLISALLDGSRVRTIGRYRHPGIAELEYWGPKGLVLATTFHLRQAKPDHVEGIGLLVGPRQGAWGWLKMQAFRPLFRIALQQDRKVLAQALERWNEAGQPRPLIGPLDILRADIEALAAGQAPQAASHPRKLQIEL</sequence>
<feature type="domain" description="Rieske" evidence="5">
    <location>
        <begin position="10"/>
        <end position="110"/>
    </location>
</feature>
<protein>
    <submittedName>
        <fullName evidence="6">Rieske (2Fe-2S) protein</fullName>
    </submittedName>
</protein>
<dbReference type="SUPFAM" id="SSF50022">
    <property type="entry name" value="ISP domain"/>
    <property type="match status" value="1"/>
</dbReference>
<gene>
    <name evidence="6" type="ORF">Q9295_15740</name>
</gene>
<dbReference type="Proteomes" id="UP001239680">
    <property type="component" value="Unassembled WGS sequence"/>
</dbReference>
<dbReference type="PROSITE" id="PS51296">
    <property type="entry name" value="RIESKE"/>
    <property type="match status" value="1"/>
</dbReference>
<reference evidence="6 7" key="1">
    <citation type="submission" date="2023-08" db="EMBL/GenBank/DDBJ databases">
        <title>Characterization of two Paracoccaceae strains isolated from Phycosphere and proposal of Xinfangfangia lacusdiani sp. nov.</title>
        <authorList>
            <person name="Deng Y."/>
            <person name="Zhang Y.Q."/>
        </authorList>
    </citation>
    <scope>NUCLEOTIDE SEQUENCE [LARGE SCALE GENOMIC DNA]</scope>
    <source>
        <strain evidence="6 7">CPCC 101601</strain>
    </source>
</reference>
<dbReference type="Gene3D" id="3.90.380.10">
    <property type="entry name" value="Naphthalene 1,2-dioxygenase Alpha Subunit, Chain A, domain 1"/>
    <property type="match status" value="1"/>
</dbReference>
<evidence type="ECO:0000256" key="3">
    <source>
        <dbReference type="ARBA" id="ARBA00023004"/>
    </source>
</evidence>
<evidence type="ECO:0000313" key="6">
    <source>
        <dbReference type="EMBL" id="MDQ2067829.1"/>
    </source>
</evidence>
<keyword evidence="2" id="KW-0479">Metal-binding</keyword>
<evidence type="ECO:0000256" key="1">
    <source>
        <dbReference type="ARBA" id="ARBA00022714"/>
    </source>
</evidence>
<proteinExistence type="predicted"/>
<dbReference type="InterPro" id="IPR036922">
    <property type="entry name" value="Rieske_2Fe-2S_sf"/>
</dbReference>
<name>A0ABU0W1I5_9RHOB</name>
<dbReference type="RefSeq" id="WP_306681539.1">
    <property type="nucleotide sequence ID" value="NZ_JAVDBT010000017.1"/>
</dbReference>
<comment type="caution">
    <text evidence="6">The sequence shown here is derived from an EMBL/GenBank/DDBJ whole genome shotgun (WGS) entry which is preliminary data.</text>
</comment>
<evidence type="ECO:0000313" key="7">
    <source>
        <dbReference type="Proteomes" id="UP001239680"/>
    </source>
</evidence>
<dbReference type="Gene3D" id="2.102.10.10">
    <property type="entry name" value="Rieske [2Fe-2S] iron-sulphur domain"/>
    <property type="match status" value="1"/>
</dbReference>
<evidence type="ECO:0000256" key="2">
    <source>
        <dbReference type="ARBA" id="ARBA00022723"/>
    </source>
</evidence>
<dbReference type="PANTHER" id="PTHR21266">
    <property type="entry name" value="IRON-SULFUR DOMAIN CONTAINING PROTEIN"/>
    <property type="match status" value="1"/>
</dbReference>
<evidence type="ECO:0000256" key="4">
    <source>
        <dbReference type="ARBA" id="ARBA00023014"/>
    </source>
</evidence>
<evidence type="ECO:0000259" key="5">
    <source>
        <dbReference type="PROSITE" id="PS51296"/>
    </source>
</evidence>
<keyword evidence="3" id="KW-0408">Iron</keyword>
<organism evidence="6 7">
    <name type="scientific">Pseudogemmobacter lacusdianii</name>
    <dbReference type="NCBI Taxonomy" id="3069608"/>
    <lineage>
        <taxon>Bacteria</taxon>
        <taxon>Pseudomonadati</taxon>
        <taxon>Pseudomonadota</taxon>
        <taxon>Alphaproteobacteria</taxon>
        <taxon>Rhodobacterales</taxon>
        <taxon>Paracoccaceae</taxon>
        <taxon>Pseudogemmobacter</taxon>
    </lineage>
</organism>
<dbReference type="CDD" id="cd03469">
    <property type="entry name" value="Rieske_RO_Alpha_N"/>
    <property type="match status" value="1"/>
</dbReference>
<dbReference type="PANTHER" id="PTHR21266:SF57">
    <property type="entry name" value="3-CHLOROBENZOATE-3,4-DIOXYGENASE"/>
    <property type="match status" value="1"/>
</dbReference>
<accession>A0ABU0W1I5</accession>
<keyword evidence="7" id="KW-1185">Reference proteome</keyword>
<dbReference type="InterPro" id="IPR050584">
    <property type="entry name" value="Cholesterol_7-desaturase"/>
</dbReference>
<dbReference type="EMBL" id="JAVDBT010000017">
    <property type="protein sequence ID" value="MDQ2067829.1"/>
    <property type="molecule type" value="Genomic_DNA"/>
</dbReference>
<dbReference type="InterPro" id="IPR017941">
    <property type="entry name" value="Rieske_2Fe-2S"/>
</dbReference>
<dbReference type="SUPFAM" id="SSF55961">
    <property type="entry name" value="Bet v1-like"/>
    <property type="match status" value="1"/>
</dbReference>